<dbReference type="GeneID" id="9583616"/>
<dbReference type="KEGG" id="tve:TRV_06259"/>
<organism evidence="2 3">
    <name type="scientific">Trichophyton verrucosum (strain HKI 0517)</name>
    <dbReference type="NCBI Taxonomy" id="663202"/>
    <lineage>
        <taxon>Eukaryota</taxon>
        <taxon>Fungi</taxon>
        <taxon>Dikarya</taxon>
        <taxon>Ascomycota</taxon>
        <taxon>Pezizomycotina</taxon>
        <taxon>Eurotiomycetes</taxon>
        <taxon>Eurotiomycetidae</taxon>
        <taxon>Onygenales</taxon>
        <taxon>Arthrodermataceae</taxon>
        <taxon>Trichophyton</taxon>
    </lineage>
</organism>
<dbReference type="HOGENOM" id="CLU_2672893_0_0_1"/>
<dbReference type="AlphaFoldDB" id="D4DGF6"/>
<feature type="compositionally biased region" description="Basic residues" evidence="1">
    <location>
        <begin position="36"/>
        <end position="51"/>
    </location>
</feature>
<accession>D4DGF6</accession>
<dbReference type="EMBL" id="ACYE01000354">
    <property type="protein sequence ID" value="EFE39072.1"/>
    <property type="molecule type" value="Genomic_DNA"/>
</dbReference>
<sequence>MQAVHSQQRGSFFSLLIGRWQIILHLQSGNREIDRRKKRERKEKKKKKKRKKEEEKRKKKPDLGGPLTRECPITK</sequence>
<gene>
    <name evidence="2" type="ORF">TRV_06259</name>
</gene>
<protein>
    <submittedName>
        <fullName evidence="2">Uncharacterized protein</fullName>
    </submittedName>
</protein>
<comment type="caution">
    <text evidence="2">The sequence shown here is derived from an EMBL/GenBank/DDBJ whole genome shotgun (WGS) entry which is preliminary data.</text>
</comment>
<keyword evidence="3" id="KW-1185">Reference proteome</keyword>
<dbReference type="RefSeq" id="XP_003019717.1">
    <property type="nucleotide sequence ID" value="XM_003019671.1"/>
</dbReference>
<evidence type="ECO:0000313" key="2">
    <source>
        <dbReference type="EMBL" id="EFE39072.1"/>
    </source>
</evidence>
<evidence type="ECO:0000256" key="1">
    <source>
        <dbReference type="SAM" id="MobiDB-lite"/>
    </source>
</evidence>
<proteinExistence type="predicted"/>
<evidence type="ECO:0000313" key="3">
    <source>
        <dbReference type="Proteomes" id="UP000008383"/>
    </source>
</evidence>
<reference evidence="3" key="1">
    <citation type="journal article" date="2011" name="Genome Biol.">
        <title>Comparative and functional genomics provide insights into the pathogenicity of dermatophytic fungi.</title>
        <authorList>
            <person name="Burmester A."/>
            <person name="Shelest E."/>
            <person name="Gloeckner G."/>
            <person name="Heddergott C."/>
            <person name="Schindler S."/>
            <person name="Staib P."/>
            <person name="Heidel A."/>
            <person name="Felder M."/>
            <person name="Petzold A."/>
            <person name="Szafranski K."/>
            <person name="Feuermann M."/>
            <person name="Pedruzzi I."/>
            <person name="Priebe S."/>
            <person name="Groth M."/>
            <person name="Winkler R."/>
            <person name="Li W."/>
            <person name="Kniemeyer O."/>
            <person name="Schroeckh V."/>
            <person name="Hertweck C."/>
            <person name="Hube B."/>
            <person name="White T.C."/>
            <person name="Platzer M."/>
            <person name="Guthke R."/>
            <person name="Heitman J."/>
            <person name="Woestemeyer J."/>
            <person name="Zipfel P.F."/>
            <person name="Monod M."/>
            <person name="Brakhage A.A."/>
        </authorList>
    </citation>
    <scope>NUCLEOTIDE SEQUENCE [LARGE SCALE GENOMIC DNA]</scope>
    <source>
        <strain evidence="3">HKI 0517</strain>
    </source>
</reference>
<dbReference type="Proteomes" id="UP000008383">
    <property type="component" value="Unassembled WGS sequence"/>
</dbReference>
<feature type="region of interest" description="Disordered" evidence="1">
    <location>
        <begin position="28"/>
        <end position="75"/>
    </location>
</feature>
<name>D4DGF6_TRIVH</name>